<evidence type="ECO:0000256" key="2">
    <source>
        <dbReference type="ARBA" id="ARBA00023163"/>
    </source>
</evidence>
<reference evidence="4 5" key="2">
    <citation type="submission" date="2020-07" db="EMBL/GenBank/DDBJ databases">
        <title>Genome assembly of wild tea tree DASZ reveals pedigree and selection history of tea varieties.</title>
        <authorList>
            <person name="Zhang W."/>
        </authorList>
    </citation>
    <scope>NUCLEOTIDE SEQUENCE [LARGE SCALE GENOMIC DNA]</scope>
    <source>
        <strain evidence="5">cv. G240</strain>
        <tissue evidence="4">Leaf</tissue>
    </source>
</reference>
<keyword evidence="1" id="KW-0805">Transcription regulation</keyword>
<comment type="caution">
    <text evidence="3">Lacks conserved residue(s) required for the propagation of feature annotation.</text>
</comment>
<organism evidence="4 5">
    <name type="scientific">Camellia sinensis</name>
    <name type="common">Tea plant</name>
    <name type="synonym">Thea sinensis</name>
    <dbReference type="NCBI Taxonomy" id="4442"/>
    <lineage>
        <taxon>Eukaryota</taxon>
        <taxon>Viridiplantae</taxon>
        <taxon>Streptophyta</taxon>
        <taxon>Embryophyta</taxon>
        <taxon>Tracheophyta</taxon>
        <taxon>Spermatophyta</taxon>
        <taxon>Magnoliopsida</taxon>
        <taxon>eudicotyledons</taxon>
        <taxon>Gunneridae</taxon>
        <taxon>Pentapetalae</taxon>
        <taxon>asterids</taxon>
        <taxon>Ericales</taxon>
        <taxon>Theaceae</taxon>
        <taxon>Camellia</taxon>
    </lineage>
</organism>
<evidence type="ECO:0000313" key="4">
    <source>
        <dbReference type="EMBL" id="KAF5941528.1"/>
    </source>
</evidence>
<evidence type="ECO:0000256" key="1">
    <source>
        <dbReference type="ARBA" id="ARBA00023015"/>
    </source>
</evidence>
<protein>
    <recommendedName>
        <fullName evidence="6">DELLA protein</fullName>
    </recommendedName>
</protein>
<feature type="region of interest" description="SAW" evidence="3">
    <location>
        <begin position="114"/>
        <end position="190"/>
    </location>
</feature>
<dbReference type="Pfam" id="PF03514">
    <property type="entry name" value="GRAS"/>
    <property type="match status" value="1"/>
</dbReference>
<accession>A0A7J7GQ43</accession>
<comment type="similarity">
    <text evidence="3">Belongs to the GRAS family.</text>
</comment>
<keyword evidence="2" id="KW-0804">Transcription</keyword>
<dbReference type="Proteomes" id="UP000593564">
    <property type="component" value="Unassembled WGS sequence"/>
</dbReference>
<evidence type="ECO:0000313" key="5">
    <source>
        <dbReference type="Proteomes" id="UP000593564"/>
    </source>
</evidence>
<comment type="caution">
    <text evidence="4">The sequence shown here is derived from an EMBL/GenBank/DDBJ whole genome shotgun (WGS) entry which is preliminary data.</text>
</comment>
<sequence length="195" mass="22384">MVSNIDDLKEDVFEVEAGEAIGVYCPWFLRTMTSQPHRLEALMRVIRNRFPCVMVVTEIEANSDAPTFMDRIMEALFFYGSVFDCFEACIDPCNPNRITIEALDMRYAIRSIVISEGEERTTRHMKVDAWTDLFARFKMVETELSSSCLYQAKLMARKFGCESCCTIDMNGKCLLIGWKGTPISSVSAWYFLQEL</sequence>
<dbReference type="AlphaFoldDB" id="A0A7J7GQ43"/>
<proteinExistence type="inferred from homology"/>
<dbReference type="EMBL" id="JACBKZ010000009">
    <property type="protein sequence ID" value="KAF5941528.1"/>
    <property type="molecule type" value="Genomic_DNA"/>
</dbReference>
<keyword evidence="5" id="KW-1185">Reference proteome</keyword>
<evidence type="ECO:0000256" key="3">
    <source>
        <dbReference type="PROSITE-ProRule" id="PRU01191"/>
    </source>
</evidence>
<dbReference type="PROSITE" id="PS50985">
    <property type="entry name" value="GRAS"/>
    <property type="match status" value="1"/>
</dbReference>
<name>A0A7J7GQ43_CAMSI</name>
<gene>
    <name evidence="4" type="ORF">HYC85_019170</name>
</gene>
<dbReference type="InterPro" id="IPR005202">
    <property type="entry name" value="TF_GRAS"/>
</dbReference>
<dbReference type="PANTHER" id="PTHR31636">
    <property type="entry name" value="OSJNBA0084A10.13 PROTEIN-RELATED"/>
    <property type="match status" value="1"/>
</dbReference>
<evidence type="ECO:0008006" key="6">
    <source>
        <dbReference type="Google" id="ProtNLM"/>
    </source>
</evidence>
<reference evidence="5" key="1">
    <citation type="journal article" date="2020" name="Nat. Commun.">
        <title>Genome assembly of wild tea tree DASZ reveals pedigree and selection history of tea varieties.</title>
        <authorList>
            <person name="Zhang W."/>
            <person name="Zhang Y."/>
            <person name="Qiu H."/>
            <person name="Guo Y."/>
            <person name="Wan H."/>
            <person name="Zhang X."/>
            <person name="Scossa F."/>
            <person name="Alseekh S."/>
            <person name="Zhang Q."/>
            <person name="Wang P."/>
            <person name="Xu L."/>
            <person name="Schmidt M.H."/>
            <person name="Jia X."/>
            <person name="Li D."/>
            <person name="Zhu A."/>
            <person name="Guo F."/>
            <person name="Chen W."/>
            <person name="Ni D."/>
            <person name="Usadel B."/>
            <person name="Fernie A.R."/>
            <person name="Wen W."/>
        </authorList>
    </citation>
    <scope>NUCLEOTIDE SEQUENCE [LARGE SCALE GENOMIC DNA]</scope>
    <source>
        <strain evidence="5">cv. G240</strain>
    </source>
</reference>